<evidence type="ECO:0000313" key="3">
    <source>
        <dbReference type="Proteomes" id="UP001230328"/>
    </source>
</evidence>
<accession>A0ABU0T696</accession>
<dbReference type="EMBL" id="JAUSZI010000002">
    <property type="protein sequence ID" value="MDQ1031333.1"/>
    <property type="molecule type" value="Genomic_DNA"/>
</dbReference>
<organism evidence="2 3">
    <name type="scientific">Streptomyces umbrinus</name>
    <dbReference type="NCBI Taxonomy" id="67370"/>
    <lineage>
        <taxon>Bacteria</taxon>
        <taxon>Bacillati</taxon>
        <taxon>Actinomycetota</taxon>
        <taxon>Actinomycetes</taxon>
        <taxon>Kitasatosporales</taxon>
        <taxon>Streptomycetaceae</taxon>
        <taxon>Streptomyces</taxon>
        <taxon>Streptomyces phaeochromogenes group</taxon>
    </lineage>
</organism>
<comment type="caution">
    <text evidence="2">The sequence shown here is derived from an EMBL/GenBank/DDBJ whole genome shotgun (WGS) entry which is preliminary data.</text>
</comment>
<dbReference type="Proteomes" id="UP001230328">
    <property type="component" value="Unassembled WGS sequence"/>
</dbReference>
<feature type="compositionally biased region" description="Polar residues" evidence="1">
    <location>
        <begin position="52"/>
        <end position="61"/>
    </location>
</feature>
<name>A0ABU0T696_9ACTN</name>
<feature type="compositionally biased region" description="Basic and acidic residues" evidence="1">
    <location>
        <begin position="1"/>
        <end position="20"/>
    </location>
</feature>
<proteinExistence type="predicted"/>
<evidence type="ECO:0000256" key="1">
    <source>
        <dbReference type="SAM" id="MobiDB-lite"/>
    </source>
</evidence>
<sequence>MATKEVEKGLPTGTREDTRDHHGHATRVASLDEMREANDSVGGMPHGVIGFSCSTTHPRAA</sequence>
<protein>
    <submittedName>
        <fullName evidence="2">Uncharacterized protein</fullName>
    </submittedName>
</protein>
<reference evidence="2 3" key="1">
    <citation type="submission" date="2023-07" db="EMBL/GenBank/DDBJ databases">
        <title>Comparative genomics of wheat-associated soil bacteria to identify genetic determinants of phenazine resistance.</title>
        <authorList>
            <person name="Mouncey N."/>
        </authorList>
    </citation>
    <scope>NUCLEOTIDE SEQUENCE [LARGE SCALE GENOMIC DNA]</scope>
    <source>
        <strain evidence="2 3">V2I4</strain>
    </source>
</reference>
<evidence type="ECO:0000313" key="2">
    <source>
        <dbReference type="EMBL" id="MDQ1031333.1"/>
    </source>
</evidence>
<feature type="region of interest" description="Disordered" evidence="1">
    <location>
        <begin position="1"/>
        <end position="24"/>
    </location>
</feature>
<feature type="region of interest" description="Disordered" evidence="1">
    <location>
        <begin position="38"/>
        <end position="61"/>
    </location>
</feature>
<gene>
    <name evidence="2" type="ORF">QF035_008915</name>
</gene>
<keyword evidence="3" id="KW-1185">Reference proteome</keyword>